<dbReference type="SUPFAM" id="SSF51905">
    <property type="entry name" value="FAD/NAD(P)-binding domain"/>
    <property type="match status" value="1"/>
</dbReference>
<name>A0ABD3RGP3_9STRA</name>
<dbReference type="PANTHER" id="PTHR13789:SF309">
    <property type="entry name" value="PUTATIVE (AFU_ORTHOLOGUE AFUA_6G14510)-RELATED"/>
    <property type="match status" value="1"/>
</dbReference>
<keyword evidence="5" id="KW-1185">Reference proteome</keyword>
<accession>A0ABD3RGP3</accession>
<feature type="region of interest" description="Disordered" evidence="3">
    <location>
        <begin position="323"/>
        <end position="342"/>
    </location>
</feature>
<dbReference type="GO" id="GO:0004497">
    <property type="term" value="F:monooxygenase activity"/>
    <property type="evidence" value="ECO:0007669"/>
    <property type="project" value="UniProtKB-KW"/>
</dbReference>
<dbReference type="EMBL" id="JALLPB020000302">
    <property type="protein sequence ID" value="KAL3810786.1"/>
    <property type="molecule type" value="Genomic_DNA"/>
</dbReference>
<sequence length="658" mass="71019">MIDAASPPPNPNPNPPSEEEDVEIEHHALVIVGGGIGGLILALYLDAVYNHRHRPADSDPKQDKHDDVDIVPPPSLSIHVYESASSYNSNAGGAIGLYPNGLRVLRDLSARHPSLTSLLRDVRLAGCDYVFRRWMRHDGREVCVAREDELLSSTFDVGVVTGGDDARLLGRGIPRGGILGGAIGAMTNLVGRGRRTTTADSGGNGNDVAAVVDDDATASDLRSMGIRRYRYQDILHDACHGVGIAIHFGRRVVGVSSTIVDGADDDVGSVVGDGGDMTRPRGPRTLIEFKDGSKVSCSLLIGADGINSRVREYVINPIVSRRTVPASSDDDDGGGGGGGKRESYVPEYTGVTCLMGCARVPFVRGICFPSSVTTRCHACYYIARRGGRDDGKPNDVDDDENDDGNNHQPRLEEVVFQIYFPSPIERPDQWRTLTPDEARDECRMLADRLRTDGWDEMFLAPLESSTLSGVLRVGIRNRVALDSWHVGGGRGDGDVAGEGGNAAMGSKSENVGPAVLLGDAAHPPVPYIGQGAMMATEDAGTLAMVLREYCPPLVPRATTFPKGDVVELDLSKFSEAMRIYESLRVDRVRGVLASSVALGKTQQRRAESKLYNAWREMSIKAQVWAHGTLPIMRLGASYDYRARAEEALAMARVRRHEG</sequence>
<organism evidence="4 5">
    <name type="scientific">Cyclostephanos tholiformis</name>
    <dbReference type="NCBI Taxonomy" id="382380"/>
    <lineage>
        <taxon>Eukaryota</taxon>
        <taxon>Sar</taxon>
        <taxon>Stramenopiles</taxon>
        <taxon>Ochrophyta</taxon>
        <taxon>Bacillariophyta</taxon>
        <taxon>Coscinodiscophyceae</taxon>
        <taxon>Thalassiosirophycidae</taxon>
        <taxon>Stephanodiscales</taxon>
        <taxon>Stephanodiscaceae</taxon>
        <taxon>Cyclostephanos</taxon>
    </lineage>
</organism>
<feature type="compositionally biased region" description="Pro residues" evidence="3">
    <location>
        <begin position="1"/>
        <end position="16"/>
    </location>
</feature>
<evidence type="ECO:0000256" key="3">
    <source>
        <dbReference type="SAM" id="MobiDB-lite"/>
    </source>
</evidence>
<keyword evidence="1" id="KW-0560">Oxidoreductase</keyword>
<evidence type="ECO:0000256" key="1">
    <source>
        <dbReference type="ARBA" id="ARBA00023002"/>
    </source>
</evidence>
<comment type="caution">
    <text evidence="4">The sequence shown here is derived from an EMBL/GenBank/DDBJ whole genome shotgun (WGS) entry which is preliminary data.</text>
</comment>
<dbReference type="AlphaFoldDB" id="A0ABD3RGP3"/>
<dbReference type="InterPro" id="IPR050493">
    <property type="entry name" value="FAD-dep_Monooxygenase_BioMet"/>
</dbReference>
<evidence type="ECO:0008006" key="6">
    <source>
        <dbReference type="Google" id="ProtNLM"/>
    </source>
</evidence>
<reference evidence="4 5" key="1">
    <citation type="submission" date="2024-10" db="EMBL/GenBank/DDBJ databases">
        <title>Updated reference genomes for cyclostephanoid diatoms.</title>
        <authorList>
            <person name="Roberts W.R."/>
            <person name="Alverson A.J."/>
        </authorList>
    </citation>
    <scope>NUCLEOTIDE SEQUENCE [LARGE SCALE GENOMIC DNA]</scope>
    <source>
        <strain evidence="4 5">AJA228-03</strain>
    </source>
</reference>
<proteinExistence type="predicted"/>
<dbReference type="PANTHER" id="PTHR13789">
    <property type="entry name" value="MONOOXYGENASE"/>
    <property type="match status" value="1"/>
</dbReference>
<feature type="region of interest" description="Disordered" evidence="3">
    <location>
        <begin position="1"/>
        <end position="21"/>
    </location>
</feature>
<evidence type="ECO:0000313" key="5">
    <source>
        <dbReference type="Proteomes" id="UP001530377"/>
    </source>
</evidence>
<gene>
    <name evidence="4" type="ORF">ACHAXA_006430</name>
</gene>
<evidence type="ECO:0000256" key="2">
    <source>
        <dbReference type="ARBA" id="ARBA00023033"/>
    </source>
</evidence>
<protein>
    <recommendedName>
        <fullName evidence="6">FAD-binding domain-containing protein</fullName>
    </recommendedName>
</protein>
<dbReference type="Gene3D" id="3.50.50.60">
    <property type="entry name" value="FAD/NAD(P)-binding domain"/>
    <property type="match status" value="3"/>
</dbReference>
<dbReference type="Proteomes" id="UP001530377">
    <property type="component" value="Unassembled WGS sequence"/>
</dbReference>
<keyword evidence="2" id="KW-0503">Monooxygenase</keyword>
<evidence type="ECO:0000313" key="4">
    <source>
        <dbReference type="EMBL" id="KAL3810786.1"/>
    </source>
</evidence>
<dbReference type="InterPro" id="IPR036188">
    <property type="entry name" value="FAD/NAD-bd_sf"/>
</dbReference>